<dbReference type="PROSITE" id="PS00237">
    <property type="entry name" value="G_PROTEIN_RECEP_F1_1"/>
    <property type="match status" value="1"/>
</dbReference>
<evidence type="ECO:0000256" key="5">
    <source>
        <dbReference type="ARBA" id="ARBA00023040"/>
    </source>
</evidence>
<dbReference type="PROSITE" id="PS50262">
    <property type="entry name" value="G_PROTEIN_RECEP_F1_2"/>
    <property type="match status" value="1"/>
</dbReference>
<keyword evidence="7 9" id="KW-0675">Receptor</keyword>
<feature type="transmembrane region" description="Helical" evidence="11">
    <location>
        <begin position="193"/>
        <end position="213"/>
    </location>
</feature>
<evidence type="ECO:0000313" key="14">
    <source>
        <dbReference type="WBParaSite" id="ALUE_0000900601-mRNA-1"/>
    </source>
</evidence>
<dbReference type="PANTHER" id="PTHR24247:SF228">
    <property type="entry name" value="5-HYDROXYTRYPTAMINE (SEROTONIN) RECEPTOR 2A, ISOFORM B"/>
    <property type="match status" value="1"/>
</dbReference>
<name>A0A9J2PHC3_ASCLU</name>
<feature type="transmembrane region" description="Helical" evidence="11">
    <location>
        <begin position="304"/>
        <end position="322"/>
    </location>
</feature>
<evidence type="ECO:0000313" key="13">
    <source>
        <dbReference type="Proteomes" id="UP000036681"/>
    </source>
</evidence>
<keyword evidence="13" id="KW-1185">Reference proteome</keyword>
<dbReference type="GO" id="GO:0007268">
    <property type="term" value="P:chemical synaptic transmission"/>
    <property type="evidence" value="ECO:0007669"/>
    <property type="project" value="TreeGrafter"/>
</dbReference>
<dbReference type="GO" id="GO:0030425">
    <property type="term" value="C:dendrite"/>
    <property type="evidence" value="ECO:0007669"/>
    <property type="project" value="TreeGrafter"/>
</dbReference>
<feature type="compositionally biased region" description="Polar residues" evidence="10">
    <location>
        <begin position="333"/>
        <end position="347"/>
    </location>
</feature>
<dbReference type="GO" id="GO:0007187">
    <property type="term" value="P:G protein-coupled receptor signaling pathway, coupled to cyclic nucleotide second messenger"/>
    <property type="evidence" value="ECO:0007669"/>
    <property type="project" value="TreeGrafter"/>
</dbReference>
<keyword evidence="4 11" id="KW-1133">Transmembrane helix</keyword>
<feature type="domain" description="G-protein coupled receptors family 1 profile" evidence="12">
    <location>
        <begin position="138"/>
        <end position="504"/>
    </location>
</feature>
<evidence type="ECO:0000256" key="2">
    <source>
        <dbReference type="ARBA" id="ARBA00022475"/>
    </source>
</evidence>
<feature type="compositionally biased region" description="Basic and acidic residues" evidence="10">
    <location>
        <begin position="24"/>
        <end position="33"/>
    </location>
</feature>
<dbReference type="CDD" id="cd15052">
    <property type="entry name" value="7tmA_5-HT2"/>
    <property type="match status" value="1"/>
</dbReference>
<comment type="similarity">
    <text evidence="9">Belongs to the G-protein coupled receptor 1 family.</text>
</comment>
<feature type="transmembrane region" description="Helical" evidence="11">
    <location>
        <begin position="122"/>
        <end position="147"/>
    </location>
</feature>
<keyword evidence="2" id="KW-1003">Cell membrane</keyword>
<evidence type="ECO:0000256" key="1">
    <source>
        <dbReference type="ARBA" id="ARBA00004651"/>
    </source>
</evidence>
<feature type="region of interest" description="Disordered" evidence="10">
    <location>
        <begin position="15"/>
        <end position="36"/>
    </location>
</feature>
<dbReference type="PANTHER" id="PTHR24247">
    <property type="entry name" value="5-HYDROXYTRYPTAMINE RECEPTOR"/>
    <property type="match status" value="1"/>
</dbReference>
<evidence type="ECO:0000256" key="10">
    <source>
        <dbReference type="SAM" id="MobiDB-lite"/>
    </source>
</evidence>
<dbReference type="Pfam" id="PF00001">
    <property type="entry name" value="7tm_1"/>
    <property type="match status" value="1"/>
</dbReference>
<feature type="transmembrane region" description="Helical" evidence="11">
    <location>
        <begin position="484"/>
        <end position="507"/>
    </location>
</feature>
<proteinExistence type="inferred from homology"/>
<evidence type="ECO:0000256" key="8">
    <source>
        <dbReference type="ARBA" id="ARBA00023224"/>
    </source>
</evidence>
<evidence type="ECO:0000256" key="9">
    <source>
        <dbReference type="RuleBase" id="RU000688"/>
    </source>
</evidence>
<protein>
    <submittedName>
        <fullName evidence="14">G-protein coupled receptors family 1 profile domain-containing protein</fullName>
    </submittedName>
</protein>
<dbReference type="GO" id="GO:0004993">
    <property type="term" value="F:G protein-coupled serotonin receptor activity"/>
    <property type="evidence" value="ECO:0007669"/>
    <property type="project" value="TreeGrafter"/>
</dbReference>
<keyword evidence="8 9" id="KW-0807">Transducer</keyword>
<feature type="transmembrane region" description="Helical" evidence="11">
    <location>
        <begin position="450"/>
        <end position="472"/>
    </location>
</feature>
<dbReference type="GO" id="GO:0051378">
    <property type="term" value="F:serotonin binding"/>
    <property type="evidence" value="ECO:0007669"/>
    <property type="project" value="TreeGrafter"/>
</dbReference>
<keyword evidence="3 9" id="KW-0812">Transmembrane</keyword>
<feature type="transmembrane region" description="Helical" evidence="11">
    <location>
        <begin position="159"/>
        <end position="181"/>
    </location>
</feature>
<comment type="subcellular location">
    <subcellularLocation>
        <location evidence="1">Cell membrane</location>
        <topology evidence="1">Multi-pass membrane protein</topology>
    </subcellularLocation>
</comment>
<evidence type="ECO:0000256" key="7">
    <source>
        <dbReference type="ARBA" id="ARBA00023170"/>
    </source>
</evidence>
<feature type="transmembrane region" description="Helical" evidence="11">
    <location>
        <begin position="219"/>
        <end position="240"/>
    </location>
</feature>
<dbReference type="InterPro" id="IPR017452">
    <property type="entry name" value="GPCR_Rhodpsn_7TM"/>
</dbReference>
<evidence type="ECO:0000256" key="3">
    <source>
        <dbReference type="ARBA" id="ARBA00022692"/>
    </source>
</evidence>
<dbReference type="Gene3D" id="1.20.1070.10">
    <property type="entry name" value="Rhodopsin 7-helix transmembrane proteins"/>
    <property type="match status" value="2"/>
</dbReference>
<dbReference type="GO" id="GO:0005886">
    <property type="term" value="C:plasma membrane"/>
    <property type="evidence" value="ECO:0007669"/>
    <property type="project" value="UniProtKB-SubCell"/>
</dbReference>
<dbReference type="AlphaFoldDB" id="A0A9J2PHC3"/>
<dbReference type="InterPro" id="IPR000276">
    <property type="entry name" value="GPCR_Rhodpsn"/>
</dbReference>
<feature type="transmembrane region" description="Helical" evidence="11">
    <location>
        <begin position="261"/>
        <end position="284"/>
    </location>
</feature>
<dbReference type="WBParaSite" id="ALUE_0000900601-mRNA-1">
    <property type="protein sequence ID" value="ALUE_0000900601-mRNA-1"/>
    <property type="gene ID" value="ALUE_0000900601"/>
</dbReference>
<dbReference type="SMART" id="SM01381">
    <property type="entry name" value="7TM_GPCR_Srsx"/>
    <property type="match status" value="1"/>
</dbReference>
<evidence type="ECO:0000256" key="11">
    <source>
        <dbReference type="SAM" id="Phobius"/>
    </source>
</evidence>
<dbReference type="PRINTS" id="PR00237">
    <property type="entry name" value="GPCRRHODOPSN"/>
</dbReference>
<accession>A0A9J2PHC3</accession>
<dbReference type="SUPFAM" id="SSF81321">
    <property type="entry name" value="Family A G protein-coupled receptor-like"/>
    <property type="match status" value="1"/>
</dbReference>
<keyword evidence="6 11" id="KW-0472">Membrane</keyword>
<evidence type="ECO:0000256" key="6">
    <source>
        <dbReference type="ARBA" id="ARBA00023136"/>
    </source>
</evidence>
<dbReference type="GO" id="GO:0045202">
    <property type="term" value="C:synapse"/>
    <property type="evidence" value="ECO:0007669"/>
    <property type="project" value="GOC"/>
</dbReference>
<evidence type="ECO:0000256" key="4">
    <source>
        <dbReference type="ARBA" id="ARBA00022989"/>
    </source>
</evidence>
<dbReference type="Proteomes" id="UP000036681">
    <property type="component" value="Unplaced"/>
</dbReference>
<dbReference type="GO" id="GO:0007210">
    <property type="term" value="P:serotonin receptor signaling pathway"/>
    <property type="evidence" value="ECO:0007669"/>
    <property type="project" value="TreeGrafter"/>
</dbReference>
<dbReference type="GO" id="GO:0030594">
    <property type="term" value="F:neurotransmitter receptor activity"/>
    <property type="evidence" value="ECO:0007669"/>
    <property type="project" value="TreeGrafter"/>
</dbReference>
<sequence length="714" mass="80017">MYIKLKKSFHPTVGEAIDESTDSETDKQTDKHTNISTKHTKIACRVGAAGGKTQPHEGDVRKALATRRCPHAGPQHRCTKSTPHIQHRQAAPVSCNNLPPRMSEWQFTHVRVPVATRQTSNVLALLLLPLLCAVGLLGNLLVCMAIWFDRRLHNVTNYFLFSLALADLFVCSIVMPLSLLVEGNAEYNYISRILIGLFKQIMRIATAGVWTWSFSVCLLYVYADVFLCTASIVHMSMISLDRFLGISRPLKFRNRSRTMTTLKITFVWLITILISCPIAIAALIDPTNILQRNSCAISNRYYMVYGSTFAFLIPFIVMAVTYTKTTTLLKKQASQLSQRASNRSNGLRRTLPHRRLGQSSMSNGMLHKNSVNIGGYSSLRGTHPPLLIEDELQLTALPSDSKNKEERGKLRRIGARTSSAIFAVTSRISRKSSLLITSQDLANEHKATRVLAVVFGCFFVCWTPFFAANFAVGFCGESCAVPPGIASLFLWLGYVSSTINPLIYTIFNRRFRQAFLRIIRCQCLRPWRELSSMNYSRNYTYYPGDTYTWSNVERTAKMGGVCKFGEYWSNVSCRSRNEFVLTDRRQLDNVKTTSESRPLLCGKHCNSSSGNCLQNNSAREQHDDISLNTLPANHSKYTDNDNKYLTINERSETVSKEVLVGSRTSICCMQMPQSTSDVTSSLGSFCSGNNNSPCSPTALFASTMFAESMHETFL</sequence>
<organism evidence="13 14">
    <name type="scientific">Ascaris lumbricoides</name>
    <name type="common">Giant roundworm</name>
    <dbReference type="NCBI Taxonomy" id="6252"/>
    <lineage>
        <taxon>Eukaryota</taxon>
        <taxon>Metazoa</taxon>
        <taxon>Ecdysozoa</taxon>
        <taxon>Nematoda</taxon>
        <taxon>Chromadorea</taxon>
        <taxon>Rhabditida</taxon>
        <taxon>Spirurina</taxon>
        <taxon>Ascaridomorpha</taxon>
        <taxon>Ascaridoidea</taxon>
        <taxon>Ascarididae</taxon>
        <taxon>Ascaris</taxon>
    </lineage>
</organism>
<evidence type="ECO:0000259" key="12">
    <source>
        <dbReference type="PROSITE" id="PS50262"/>
    </source>
</evidence>
<reference evidence="14" key="1">
    <citation type="submission" date="2023-03" db="UniProtKB">
        <authorList>
            <consortium name="WormBaseParasite"/>
        </authorList>
    </citation>
    <scope>IDENTIFICATION</scope>
</reference>
<keyword evidence="5 9" id="KW-0297">G-protein coupled receptor</keyword>
<feature type="region of interest" description="Disordered" evidence="10">
    <location>
        <begin position="333"/>
        <end position="352"/>
    </location>
</feature>